<reference evidence="1 2" key="1">
    <citation type="journal article" date="2024" name="G3 (Bethesda)">
        <title>Genome assembly of Hibiscus sabdariffa L. provides insights into metabolisms of medicinal natural products.</title>
        <authorList>
            <person name="Kim T."/>
        </authorList>
    </citation>
    <scope>NUCLEOTIDE SEQUENCE [LARGE SCALE GENOMIC DNA]</scope>
    <source>
        <strain evidence="1">TK-2024</strain>
        <tissue evidence="1">Old leaves</tissue>
    </source>
</reference>
<sequence>MDQPAPSPSYRDSLLRNQSVSHILEDKIPDDKDVELIEVDFSSSQPHPSRIVAWIRLSGLPVLLYKPSFLTKIGKSIGPFVKLDYQTERGKHGRFARMAINLDLNKPLVSKLLINDHMQVIEYESLRTICFECGHYGHVQDICLTISNPMDIATGHVTPPVTVPTPDHEKATYGPWMMLDRRQRWSPRTTIPTVSTSMDVTVSGSRFNPIFEEEILEQPHNSEANIVDPVVPPIA</sequence>
<dbReference type="Proteomes" id="UP001472677">
    <property type="component" value="Unassembled WGS sequence"/>
</dbReference>
<dbReference type="EMBL" id="JBBPBM010000059">
    <property type="protein sequence ID" value="KAK8516289.1"/>
    <property type="molecule type" value="Genomic_DNA"/>
</dbReference>
<name>A0ABR2CA61_9ROSI</name>
<organism evidence="1 2">
    <name type="scientific">Hibiscus sabdariffa</name>
    <name type="common">roselle</name>
    <dbReference type="NCBI Taxonomy" id="183260"/>
    <lineage>
        <taxon>Eukaryota</taxon>
        <taxon>Viridiplantae</taxon>
        <taxon>Streptophyta</taxon>
        <taxon>Embryophyta</taxon>
        <taxon>Tracheophyta</taxon>
        <taxon>Spermatophyta</taxon>
        <taxon>Magnoliopsida</taxon>
        <taxon>eudicotyledons</taxon>
        <taxon>Gunneridae</taxon>
        <taxon>Pentapetalae</taxon>
        <taxon>rosids</taxon>
        <taxon>malvids</taxon>
        <taxon>Malvales</taxon>
        <taxon>Malvaceae</taxon>
        <taxon>Malvoideae</taxon>
        <taxon>Hibiscus</taxon>
    </lineage>
</organism>
<comment type="caution">
    <text evidence="1">The sequence shown here is derived from an EMBL/GenBank/DDBJ whole genome shotgun (WGS) entry which is preliminary data.</text>
</comment>
<keyword evidence="2" id="KW-1185">Reference proteome</keyword>
<accession>A0ABR2CA61</accession>
<dbReference type="InterPro" id="IPR040256">
    <property type="entry name" value="At4g02000-like"/>
</dbReference>
<evidence type="ECO:0000313" key="2">
    <source>
        <dbReference type="Proteomes" id="UP001472677"/>
    </source>
</evidence>
<dbReference type="PANTHER" id="PTHR31286:SF173">
    <property type="entry name" value="DUF4283 DOMAIN-CONTAINING PROTEIN"/>
    <property type="match status" value="1"/>
</dbReference>
<evidence type="ECO:0008006" key="3">
    <source>
        <dbReference type="Google" id="ProtNLM"/>
    </source>
</evidence>
<protein>
    <recommendedName>
        <fullName evidence="3">CCHC-type domain-containing protein</fullName>
    </recommendedName>
</protein>
<proteinExistence type="predicted"/>
<evidence type="ECO:0000313" key="1">
    <source>
        <dbReference type="EMBL" id="KAK8516289.1"/>
    </source>
</evidence>
<gene>
    <name evidence="1" type="ORF">V6N12_068899</name>
</gene>
<dbReference type="PANTHER" id="PTHR31286">
    <property type="entry name" value="GLYCINE-RICH CELL WALL STRUCTURAL PROTEIN 1.8-LIKE"/>
    <property type="match status" value="1"/>
</dbReference>